<dbReference type="PIRSF" id="PIRSF001467">
    <property type="entry name" value="Peptidylpro_ismrse"/>
    <property type="match status" value="1"/>
</dbReference>
<comment type="caution">
    <text evidence="7">The sequence shown here is derived from an EMBL/GenBank/DDBJ whole genome shotgun (WGS) entry which is preliminary data.</text>
</comment>
<evidence type="ECO:0000256" key="5">
    <source>
        <dbReference type="RuleBase" id="RU363019"/>
    </source>
</evidence>
<reference evidence="7 8" key="1">
    <citation type="journal article" date="2016" name="Nat. Commun.">
        <title>Thousands of microbial genomes shed light on interconnected biogeochemical processes in an aquifer system.</title>
        <authorList>
            <person name="Anantharaman K."/>
            <person name="Brown C.T."/>
            <person name="Hug L.A."/>
            <person name="Sharon I."/>
            <person name="Castelle C.J."/>
            <person name="Probst A.J."/>
            <person name="Thomas B.C."/>
            <person name="Singh A."/>
            <person name="Wilkins M.J."/>
            <person name="Karaoz U."/>
            <person name="Brodie E.L."/>
            <person name="Williams K.H."/>
            <person name="Hubbard S.S."/>
            <person name="Banfield J.F."/>
        </authorList>
    </citation>
    <scope>NUCLEOTIDE SEQUENCE [LARGE SCALE GENOMIC DNA]</scope>
</reference>
<proteinExistence type="inferred from homology"/>
<dbReference type="InterPro" id="IPR002130">
    <property type="entry name" value="Cyclophilin-type_PPIase_dom"/>
</dbReference>
<evidence type="ECO:0000256" key="3">
    <source>
        <dbReference type="ARBA" id="ARBA00023110"/>
    </source>
</evidence>
<dbReference type="Pfam" id="PF00160">
    <property type="entry name" value="Pro_isomerase"/>
    <property type="match status" value="1"/>
</dbReference>
<dbReference type="PANTHER" id="PTHR45625:SF4">
    <property type="entry name" value="PEPTIDYLPROLYL ISOMERASE DOMAIN AND WD REPEAT-CONTAINING PROTEIN 1"/>
    <property type="match status" value="1"/>
</dbReference>
<dbReference type="GO" id="GO:0003755">
    <property type="term" value="F:peptidyl-prolyl cis-trans isomerase activity"/>
    <property type="evidence" value="ECO:0007669"/>
    <property type="project" value="UniProtKB-UniRule"/>
</dbReference>
<dbReference type="STRING" id="1802270.A3C07_01325"/>
<dbReference type="PROSITE" id="PS00170">
    <property type="entry name" value="CSA_PPIASE_1"/>
    <property type="match status" value="1"/>
</dbReference>
<comment type="similarity">
    <text evidence="2 5">Belongs to the cyclophilin-type PPIase family.</text>
</comment>
<keyword evidence="4 5" id="KW-0413">Isomerase</keyword>
<keyword evidence="3 5" id="KW-0697">Rotamase</keyword>
<dbReference type="PRINTS" id="PR00153">
    <property type="entry name" value="CSAPPISMRASE"/>
</dbReference>
<dbReference type="PANTHER" id="PTHR45625">
    <property type="entry name" value="PEPTIDYL-PROLYL CIS-TRANS ISOMERASE-RELATED"/>
    <property type="match status" value="1"/>
</dbReference>
<evidence type="ECO:0000259" key="6">
    <source>
        <dbReference type="PROSITE" id="PS50072"/>
    </source>
</evidence>
<dbReference type="PROSITE" id="PS50072">
    <property type="entry name" value="CSA_PPIASE_2"/>
    <property type="match status" value="1"/>
</dbReference>
<comment type="catalytic activity">
    <reaction evidence="5">
        <text>[protein]-peptidylproline (omega=180) = [protein]-peptidylproline (omega=0)</text>
        <dbReference type="Rhea" id="RHEA:16237"/>
        <dbReference type="Rhea" id="RHEA-COMP:10747"/>
        <dbReference type="Rhea" id="RHEA-COMP:10748"/>
        <dbReference type="ChEBI" id="CHEBI:83833"/>
        <dbReference type="ChEBI" id="CHEBI:83834"/>
        <dbReference type="EC" id="5.2.1.8"/>
    </reaction>
</comment>
<sequence>MYEPTQQPKKVQTSVGNPLVTLKTNKGDIVLELFMDKTPVTTGNFLKLAREGFYDGTKFHRVIPNFMIQGGDPNTKGEEAIFYGIGGPGYTIQDEFATGLSNVRGTIAMANTGQPNSGGSQFFINLIDNIGLDFDKPPLTSNHPVFGHVVQGMDVVDAIANVKTGPRDIPIEPVVITSVAIRK</sequence>
<dbReference type="AlphaFoldDB" id="A0A1G2KNV4"/>
<dbReference type="InterPro" id="IPR024936">
    <property type="entry name" value="Cyclophilin-type_PPIase"/>
</dbReference>
<dbReference type="EMBL" id="MHQI01000024">
    <property type="protein sequence ID" value="OHA00181.1"/>
    <property type="molecule type" value="Genomic_DNA"/>
</dbReference>
<dbReference type="CDD" id="cd00317">
    <property type="entry name" value="cyclophilin"/>
    <property type="match status" value="1"/>
</dbReference>
<accession>A0A1G2KNV4</accession>
<dbReference type="SUPFAM" id="SSF50891">
    <property type="entry name" value="Cyclophilin-like"/>
    <property type="match status" value="1"/>
</dbReference>
<evidence type="ECO:0000313" key="8">
    <source>
        <dbReference type="Proteomes" id="UP000179023"/>
    </source>
</evidence>
<evidence type="ECO:0000256" key="4">
    <source>
        <dbReference type="ARBA" id="ARBA00023235"/>
    </source>
</evidence>
<evidence type="ECO:0000256" key="2">
    <source>
        <dbReference type="ARBA" id="ARBA00007365"/>
    </source>
</evidence>
<dbReference type="InterPro" id="IPR020892">
    <property type="entry name" value="Cyclophilin-type_PPIase_CS"/>
</dbReference>
<name>A0A1G2KNV4_9BACT</name>
<evidence type="ECO:0000313" key="7">
    <source>
        <dbReference type="EMBL" id="OHA00181.1"/>
    </source>
</evidence>
<dbReference type="Proteomes" id="UP000179023">
    <property type="component" value="Unassembled WGS sequence"/>
</dbReference>
<dbReference type="InterPro" id="IPR029000">
    <property type="entry name" value="Cyclophilin-like_dom_sf"/>
</dbReference>
<dbReference type="Gene3D" id="2.40.100.10">
    <property type="entry name" value="Cyclophilin-like"/>
    <property type="match status" value="1"/>
</dbReference>
<protein>
    <recommendedName>
        <fullName evidence="5">Peptidyl-prolyl cis-trans isomerase</fullName>
        <shortName evidence="5">PPIase</shortName>
        <ecNumber evidence="5">5.2.1.8</ecNumber>
    </recommendedName>
</protein>
<comment type="function">
    <text evidence="1 5">PPIases accelerate the folding of proteins. It catalyzes the cis-trans isomerization of proline imidic peptide bonds in oligopeptides.</text>
</comment>
<evidence type="ECO:0000256" key="1">
    <source>
        <dbReference type="ARBA" id="ARBA00002388"/>
    </source>
</evidence>
<feature type="domain" description="PPIase cyclophilin-type" evidence="6">
    <location>
        <begin position="27"/>
        <end position="181"/>
    </location>
</feature>
<dbReference type="InterPro" id="IPR044666">
    <property type="entry name" value="Cyclophilin_A-like"/>
</dbReference>
<organism evidence="7 8">
    <name type="scientific">Candidatus Sungbacteria bacterium RIFCSPHIGHO2_02_FULL_47_11</name>
    <dbReference type="NCBI Taxonomy" id="1802270"/>
    <lineage>
        <taxon>Bacteria</taxon>
        <taxon>Candidatus Sungiibacteriota</taxon>
    </lineage>
</organism>
<dbReference type="EC" id="5.2.1.8" evidence="5"/>
<gene>
    <name evidence="7" type="ORF">A3C07_01325</name>
</gene>
<dbReference type="GO" id="GO:0006457">
    <property type="term" value="P:protein folding"/>
    <property type="evidence" value="ECO:0007669"/>
    <property type="project" value="InterPro"/>
</dbReference>